<accession>A0ABW6SCZ8</accession>
<dbReference type="Proteomes" id="UP001601992">
    <property type="component" value="Unassembled WGS sequence"/>
</dbReference>
<comment type="caution">
    <text evidence="1">The sequence shown here is derived from an EMBL/GenBank/DDBJ whole genome shotgun (WGS) entry which is preliminary data.</text>
</comment>
<protein>
    <submittedName>
        <fullName evidence="1">Uncharacterized protein</fullName>
    </submittedName>
</protein>
<evidence type="ECO:0000313" key="1">
    <source>
        <dbReference type="EMBL" id="MFF3574177.1"/>
    </source>
</evidence>
<keyword evidence="2" id="KW-1185">Reference proteome</keyword>
<dbReference type="EMBL" id="JBIAQY010000024">
    <property type="protein sequence ID" value="MFF3574177.1"/>
    <property type="molecule type" value="Genomic_DNA"/>
</dbReference>
<dbReference type="RefSeq" id="WP_040828646.1">
    <property type="nucleotide sequence ID" value="NZ_JBIAQY010000024.1"/>
</dbReference>
<gene>
    <name evidence="1" type="ORF">ACFYXQ_41170</name>
</gene>
<proteinExistence type="predicted"/>
<organism evidence="1 2">
    <name type="scientific">Nocardia jiangxiensis</name>
    <dbReference type="NCBI Taxonomy" id="282685"/>
    <lineage>
        <taxon>Bacteria</taxon>
        <taxon>Bacillati</taxon>
        <taxon>Actinomycetota</taxon>
        <taxon>Actinomycetes</taxon>
        <taxon>Mycobacteriales</taxon>
        <taxon>Nocardiaceae</taxon>
        <taxon>Nocardia</taxon>
    </lineage>
</organism>
<name>A0ABW6SCZ8_9NOCA</name>
<reference evidence="1 2" key="1">
    <citation type="submission" date="2024-10" db="EMBL/GenBank/DDBJ databases">
        <title>The Natural Products Discovery Center: Release of the First 8490 Sequenced Strains for Exploring Actinobacteria Biosynthetic Diversity.</title>
        <authorList>
            <person name="Kalkreuter E."/>
            <person name="Kautsar S.A."/>
            <person name="Yang D."/>
            <person name="Bader C.D."/>
            <person name="Teijaro C.N."/>
            <person name="Fluegel L."/>
            <person name="Davis C.M."/>
            <person name="Simpson J.R."/>
            <person name="Lauterbach L."/>
            <person name="Steele A.D."/>
            <person name="Gui C."/>
            <person name="Meng S."/>
            <person name="Li G."/>
            <person name="Viehrig K."/>
            <person name="Ye F."/>
            <person name="Su P."/>
            <person name="Kiefer A.F."/>
            <person name="Nichols A."/>
            <person name="Cepeda A.J."/>
            <person name="Yan W."/>
            <person name="Fan B."/>
            <person name="Jiang Y."/>
            <person name="Adhikari A."/>
            <person name="Zheng C.-J."/>
            <person name="Schuster L."/>
            <person name="Cowan T.M."/>
            <person name="Smanski M.J."/>
            <person name="Chevrette M.G."/>
            <person name="De Carvalho L.P.S."/>
            <person name="Shen B."/>
        </authorList>
    </citation>
    <scope>NUCLEOTIDE SEQUENCE [LARGE SCALE GENOMIC DNA]</scope>
    <source>
        <strain evidence="1 2">NPDC002593</strain>
    </source>
</reference>
<evidence type="ECO:0000313" key="2">
    <source>
        <dbReference type="Proteomes" id="UP001601992"/>
    </source>
</evidence>
<sequence>MVTFLASVLVVAAFAVIVYRFALRGAGRAVGLLERYRPHAPMSDWSMSFRDDQRQYADLVAAESYRDAGAESGAVAQPSVVGRRRVFRRAVQF</sequence>